<accession>A0A2H3BPJ8</accession>
<sequence length="267" mass="30850">MATQIGIGNFAGAIASNIYRAQDSPRFILGHALELMFVGIGIVCVPVAVISYKWINANREKEMQKRMNCSREELKKMGDRAPDFRFAVPDHRVPLHCDPTAIYFKTPLTITSPQLDKQLLVAILIPPIAVIIMKRPIAEILINVVLTLFFWIGGIIHALYLIYQQRKSRLRSVQNETDGKRCQESKRPVMTIFIWYREANAGTKRAWRHPGDVLERVYFRVTRQQLIWKGVREKQGVREGLEVAERIDQRRAWVVFLGKNLRRNIES</sequence>
<proteinExistence type="inferred from homology"/>
<gene>
    <name evidence="8" type="ORF">ARMSODRAFT_1071628</name>
</gene>
<evidence type="ECO:0000256" key="2">
    <source>
        <dbReference type="ARBA" id="ARBA00009530"/>
    </source>
</evidence>
<evidence type="ECO:0000256" key="7">
    <source>
        <dbReference type="SAM" id="Phobius"/>
    </source>
</evidence>
<name>A0A2H3BPJ8_9AGAR</name>
<evidence type="ECO:0000313" key="9">
    <source>
        <dbReference type="Proteomes" id="UP000218334"/>
    </source>
</evidence>
<evidence type="ECO:0000256" key="3">
    <source>
        <dbReference type="ARBA" id="ARBA00022448"/>
    </source>
</evidence>
<dbReference type="InterPro" id="IPR000612">
    <property type="entry name" value="PMP3"/>
</dbReference>
<reference evidence="9" key="1">
    <citation type="journal article" date="2017" name="Nat. Ecol. Evol.">
        <title>Genome expansion and lineage-specific genetic innovations in the forest pathogenic fungi Armillaria.</title>
        <authorList>
            <person name="Sipos G."/>
            <person name="Prasanna A.N."/>
            <person name="Walter M.C."/>
            <person name="O'Connor E."/>
            <person name="Balint B."/>
            <person name="Krizsan K."/>
            <person name="Kiss B."/>
            <person name="Hess J."/>
            <person name="Varga T."/>
            <person name="Slot J."/>
            <person name="Riley R."/>
            <person name="Boka B."/>
            <person name="Rigling D."/>
            <person name="Barry K."/>
            <person name="Lee J."/>
            <person name="Mihaltcheva S."/>
            <person name="LaButti K."/>
            <person name="Lipzen A."/>
            <person name="Waldron R."/>
            <person name="Moloney N.M."/>
            <person name="Sperisen C."/>
            <person name="Kredics L."/>
            <person name="Vagvoelgyi C."/>
            <person name="Patrignani A."/>
            <person name="Fitzpatrick D."/>
            <person name="Nagy I."/>
            <person name="Doyle S."/>
            <person name="Anderson J.B."/>
            <person name="Grigoriev I.V."/>
            <person name="Gueldener U."/>
            <person name="Muensterkoetter M."/>
            <person name="Nagy L.G."/>
        </authorList>
    </citation>
    <scope>NUCLEOTIDE SEQUENCE [LARGE SCALE GENOMIC DNA]</scope>
    <source>
        <strain evidence="9">28-4</strain>
    </source>
</reference>
<dbReference type="STRING" id="1076256.A0A2H3BPJ8"/>
<comment type="similarity">
    <text evidence="2">Belongs to the UPF0057 (PMP3) family.</text>
</comment>
<comment type="subcellular location">
    <subcellularLocation>
        <location evidence="1">Membrane</location>
        <topology evidence="1">Multi-pass membrane protein</topology>
    </subcellularLocation>
</comment>
<dbReference type="Pfam" id="PF01679">
    <property type="entry name" value="Pmp3"/>
    <property type="match status" value="1"/>
</dbReference>
<feature type="transmembrane region" description="Helical" evidence="7">
    <location>
        <begin position="35"/>
        <end position="55"/>
    </location>
</feature>
<dbReference type="Proteomes" id="UP000218334">
    <property type="component" value="Unassembled WGS sequence"/>
</dbReference>
<keyword evidence="6 7" id="KW-0472">Membrane</keyword>
<keyword evidence="3" id="KW-0813">Transport</keyword>
<evidence type="ECO:0000256" key="1">
    <source>
        <dbReference type="ARBA" id="ARBA00004141"/>
    </source>
</evidence>
<dbReference type="PANTHER" id="PTHR43791">
    <property type="entry name" value="PERMEASE-RELATED"/>
    <property type="match status" value="1"/>
</dbReference>
<keyword evidence="4 7" id="KW-0812">Transmembrane</keyword>
<dbReference type="AlphaFoldDB" id="A0A2H3BPJ8"/>
<protein>
    <submittedName>
        <fullName evidence="8">Uncharacterized protein</fullName>
    </submittedName>
</protein>
<dbReference type="GO" id="GO:0022857">
    <property type="term" value="F:transmembrane transporter activity"/>
    <property type="evidence" value="ECO:0007669"/>
    <property type="project" value="TreeGrafter"/>
</dbReference>
<dbReference type="PANTHER" id="PTHR43791:SF18">
    <property type="entry name" value="NICOTINIC ACID TRANSPORTER TNA1, PUTATIVE (AFU_ORTHOLOGUE AFUA_3G03820)-RELATED"/>
    <property type="match status" value="1"/>
</dbReference>
<evidence type="ECO:0000256" key="4">
    <source>
        <dbReference type="ARBA" id="ARBA00022692"/>
    </source>
</evidence>
<evidence type="ECO:0000256" key="5">
    <source>
        <dbReference type="ARBA" id="ARBA00022989"/>
    </source>
</evidence>
<keyword evidence="9" id="KW-1185">Reference proteome</keyword>
<feature type="transmembrane region" description="Helical" evidence="7">
    <location>
        <begin position="140"/>
        <end position="163"/>
    </location>
</feature>
<evidence type="ECO:0000313" key="8">
    <source>
        <dbReference type="EMBL" id="PBK71570.1"/>
    </source>
</evidence>
<dbReference type="EMBL" id="KZ293423">
    <property type="protein sequence ID" value="PBK71570.1"/>
    <property type="molecule type" value="Genomic_DNA"/>
</dbReference>
<evidence type="ECO:0000256" key="6">
    <source>
        <dbReference type="ARBA" id="ARBA00023136"/>
    </source>
</evidence>
<keyword evidence="5 7" id="KW-1133">Transmembrane helix</keyword>
<organism evidence="8 9">
    <name type="scientific">Armillaria solidipes</name>
    <dbReference type="NCBI Taxonomy" id="1076256"/>
    <lineage>
        <taxon>Eukaryota</taxon>
        <taxon>Fungi</taxon>
        <taxon>Dikarya</taxon>
        <taxon>Basidiomycota</taxon>
        <taxon>Agaricomycotina</taxon>
        <taxon>Agaricomycetes</taxon>
        <taxon>Agaricomycetidae</taxon>
        <taxon>Agaricales</taxon>
        <taxon>Marasmiineae</taxon>
        <taxon>Physalacriaceae</taxon>
        <taxon>Armillaria</taxon>
    </lineage>
</organism>
<dbReference type="GO" id="GO:0016020">
    <property type="term" value="C:membrane"/>
    <property type="evidence" value="ECO:0007669"/>
    <property type="project" value="UniProtKB-SubCell"/>
</dbReference>